<evidence type="ECO:0000313" key="2">
    <source>
        <dbReference type="Proteomes" id="UP001150581"/>
    </source>
</evidence>
<accession>A0ACC1IEI4</accession>
<reference evidence="1" key="1">
    <citation type="submission" date="2022-07" db="EMBL/GenBank/DDBJ databases">
        <title>Phylogenomic reconstructions and comparative analyses of Kickxellomycotina fungi.</title>
        <authorList>
            <person name="Reynolds N.K."/>
            <person name="Stajich J.E."/>
            <person name="Barry K."/>
            <person name="Grigoriev I.V."/>
            <person name="Crous P."/>
            <person name="Smith M.E."/>
        </authorList>
    </citation>
    <scope>NUCLEOTIDE SEQUENCE</scope>
    <source>
        <strain evidence="1">Benny 63K</strain>
    </source>
</reference>
<proteinExistence type="predicted"/>
<gene>
    <name evidence="1" type="ORF">LPJ66_005696</name>
</gene>
<dbReference type="EMBL" id="JANBPG010000820">
    <property type="protein sequence ID" value="KAJ1893534.1"/>
    <property type="molecule type" value="Genomic_DNA"/>
</dbReference>
<keyword evidence="2" id="KW-1185">Reference proteome</keyword>
<name>A0ACC1IEI4_9FUNG</name>
<comment type="caution">
    <text evidence="1">The sequence shown here is derived from an EMBL/GenBank/DDBJ whole genome shotgun (WGS) entry which is preliminary data.</text>
</comment>
<sequence>MSANPLHTYRHLLREINRQFTRVNGDRTWAAQLRQQWQSASTDSSGHHHSQDALTYLFNNRKYKDLLAEFNPKSTEGNLIERTARRVGLQAPKSYAEKQSLKN</sequence>
<evidence type="ECO:0000313" key="1">
    <source>
        <dbReference type="EMBL" id="KAJ1893534.1"/>
    </source>
</evidence>
<dbReference type="Proteomes" id="UP001150581">
    <property type="component" value="Unassembled WGS sequence"/>
</dbReference>
<protein>
    <submittedName>
        <fullName evidence="1">Uncharacterized protein</fullName>
    </submittedName>
</protein>
<organism evidence="1 2">
    <name type="scientific">Kickxella alabastrina</name>
    <dbReference type="NCBI Taxonomy" id="61397"/>
    <lineage>
        <taxon>Eukaryota</taxon>
        <taxon>Fungi</taxon>
        <taxon>Fungi incertae sedis</taxon>
        <taxon>Zoopagomycota</taxon>
        <taxon>Kickxellomycotina</taxon>
        <taxon>Kickxellomycetes</taxon>
        <taxon>Kickxellales</taxon>
        <taxon>Kickxellaceae</taxon>
        <taxon>Kickxella</taxon>
    </lineage>
</organism>